<feature type="compositionally biased region" description="Basic and acidic residues" evidence="1">
    <location>
        <begin position="48"/>
        <end position="66"/>
    </location>
</feature>
<evidence type="ECO:0000313" key="3">
    <source>
        <dbReference type="Proteomes" id="UP000014480"/>
    </source>
</evidence>
<evidence type="ECO:0000256" key="1">
    <source>
        <dbReference type="SAM" id="MobiDB-lite"/>
    </source>
</evidence>
<dbReference type="AlphaFoldDB" id="A0A484G834"/>
<reference evidence="3" key="1">
    <citation type="journal article" date="2013" name="New Phytol.">
        <title>Comparative genomic and transcriptomic analyses reveal the hemibiotrophic stage shift of Colletotrichum fungi.</title>
        <authorList>
            <person name="Gan P."/>
            <person name="Ikeda K."/>
            <person name="Irieda H."/>
            <person name="Narusaka M."/>
            <person name="O'Connell R.J."/>
            <person name="Narusaka Y."/>
            <person name="Takano Y."/>
            <person name="Kubo Y."/>
            <person name="Shirasu K."/>
        </authorList>
    </citation>
    <scope>NUCLEOTIDE SEQUENCE [LARGE SCALE GENOMIC DNA]</scope>
    <source>
        <strain evidence="3">104-T / ATCC 96160 / CBS 514.97 / LARS 414 / MAFF 240422</strain>
    </source>
</reference>
<proteinExistence type="predicted"/>
<keyword evidence="3" id="KW-1185">Reference proteome</keyword>
<feature type="region of interest" description="Disordered" evidence="1">
    <location>
        <begin position="47"/>
        <end position="66"/>
    </location>
</feature>
<dbReference type="Proteomes" id="UP000014480">
    <property type="component" value="Unassembled WGS sequence"/>
</dbReference>
<evidence type="ECO:0000313" key="2">
    <source>
        <dbReference type="EMBL" id="TDZ26258.1"/>
    </source>
</evidence>
<accession>A0A484G834</accession>
<sequence>MSQSKPAFKSSTLRSSWSNQAALWSYCTSLMLMPTSSSCKIQIARLTSAEDKGSREQRLSEFPKQQ</sequence>
<dbReference type="EMBL" id="AMCV02000001">
    <property type="protein sequence ID" value="TDZ26258.1"/>
    <property type="molecule type" value="Genomic_DNA"/>
</dbReference>
<reference evidence="3" key="2">
    <citation type="journal article" date="2019" name="Mol. Plant Microbe Interact.">
        <title>Genome sequence resources for four phytopathogenic fungi from the Colletotrichum orbiculare species complex.</title>
        <authorList>
            <person name="Gan P."/>
            <person name="Tsushima A."/>
            <person name="Narusaka M."/>
            <person name="Narusaka Y."/>
            <person name="Takano Y."/>
            <person name="Kubo Y."/>
            <person name="Shirasu K."/>
        </authorList>
    </citation>
    <scope>GENOME REANNOTATION</scope>
    <source>
        <strain evidence="3">104-T / ATCC 96160 / CBS 514.97 / LARS 414 / MAFF 240422</strain>
    </source>
</reference>
<comment type="caution">
    <text evidence="2">The sequence shown here is derived from an EMBL/GenBank/DDBJ whole genome shotgun (WGS) entry which is preliminary data.</text>
</comment>
<name>A0A484G834_COLOR</name>
<organism evidence="2 3">
    <name type="scientific">Colletotrichum orbiculare (strain 104-T / ATCC 96160 / CBS 514.97 / LARS 414 / MAFF 240422)</name>
    <name type="common">Cucumber anthracnose fungus</name>
    <name type="synonym">Colletotrichum lagenarium</name>
    <dbReference type="NCBI Taxonomy" id="1213857"/>
    <lineage>
        <taxon>Eukaryota</taxon>
        <taxon>Fungi</taxon>
        <taxon>Dikarya</taxon>
        <taxon>Ascomycota</taxon>
        <taxon>Pezizomycotina</taxon>
        <taxon>Sordariomycetes</taxon>
        <taxon>Hypocreomycetidae</taxon>
        <taxon>Glomerellales</taxon>
        <taxon>Glomerellaceae</taxon>
        <taxon>Colletotrichum</taxon>
        <taxon>Colletotrichum orbiculare species complex</taxon>
    </lineage>
</organism>
<gene>
    <name evidence="2" type="ORF">Cob_v001396</name>
</gene>
<protein>
    <submittedName>
        <fullName evidence="2">Uncharacterized protein</fullName>
    </submittedName>
</protein>